<dbReference type="InterPro" id="IPR027417">
    <property type="entry name" value="P-loop_NTPase"/>
</dbReference>
<sequence length="931" mass="105649">MAELEAKDHEEPPQTQTDLPESEVGEKTTKSTRCSKHGKKAGKCCSPKKEKKGKKDKKKKSVQDDSSSESSSSESTASDSSDSSDSDSDDEQDRRRQKKKAALKKKEKKKAAAKKAKKRKSRKNDSSSDDSDSSSSDESDTDSEEEERKRKKRKARKAAKAEESSTEEDTPEATPDATPPADDDTTTALASLRTQLAQLELANLTQAANPAAAKKKPKSKKKDKKPGKKGVTLEYKRVDQVWDRNIYNYKFTESAEKTVDEFDEFVFVVRRKFDWENKYSYTRVDIKSKPLREALQEVLKEVKGVSLVEDQPSIDPNMLFLYLDELKTYYRKTLRVQMKKEKKKKLKKRMKLQILHCKILAAYLDEDYEDTKKTLNPMLKAGNITFDLLWALFKPNTIAFTPTYGSAEDPRCFKVDYANKERHPLRGEWYAIEGRYLEYDGKVFGLGDFEMPVESFKGPRKITSLAAYPLEYHKDPEGVRKQLVERGKKFVALQGMNYKFHKGLAFQKKKKAILKTHINGRVMIDPSIFRRVNPNYPISYVKRREDDDSPNAQEDSDEEDCSQCCGGDSDDEAPIEGAEGPANFGEEERTKVKVYIDENAQVRVVHVPVDKDGNEIVAENLDAVEGDDSYVFSEEELLIASPVVLGFGFAEKAWFEFSLSGIQDIEWNDKAFSSLVLHQHVKNNLKGLVSTHKFHPAKTIDDVIQGKGKGLNVVLHGPPGVGKTLTAESIAEYLKCPLYSVSAGELGTDSRMLEAELNKIMDITHSWGAILLLDEADVFLEKREIHDIHRNALVSIFLRLLEYYQGILFLTTNRVETFDDAFQSRIHMGIRYENLSRSARKEVWSHHVGSVLKMEGQRFEPFEKEHFDELSKATLNGRQIKNAVKSAQSISLSNEEPFSMKHIKGVLQVQEDFDADLKGGNGYINAQRMYN</sequence>
<evidence type="ECO:0000313" key="3">
    <source>
        <dbReference type="EMBL" id="ORY18644.1"/>
    </source>
</evidence>
<feature type="compositionally biased region" description="Basic residues" evidence="1">
    <location>
        <begin position="49"/>
        <end position="60"/>
    </location>
</feature>
<name>A0A1Y2A841_9PLEO</name>
<comment type="caution">
    <text evidence="3">The sequence shown here is derived from an EMBL/GenBank/DDBJ whole genome shotgun (WGS) entry which is preliminary data.</text>
</comment>
<feature type="compositionally biased region" description="Low complexity" evidence="1">
    <location>
        <begin position="64"/>
        <end position="81"/>
    </location>
</feature>
<feature type="region of interest" description="Disordered" evidence="1">
    <location>
        <begin position="1"/>
        <end position="185"/>
    </location>
</feature>
<dbReference type="InterPro" id="IPR003593">
    <property type="entry name" value="AAA+_ATPase"/>
</dbReference>
<organism evidence="3 4">
    <name type="scientific">Clohesyomyces aquaticus</name>
    <dbReference type="NCBI Taxonomy" id="1231657"/>
    <lineage>
        <taxon>Eukaryota</taxon>
        <taxon>Fungi</taxon>
        <taxon>Dikarya</taxon>
        <taxon>Ascomycota</taxon>
        <taxon>Pezizomycotina</taxon>
        <taxon>Dothideomycetes</taxon>
        <taxon>Pleosporomycetidae</taxon>
        <taxon>Pleosporales</taxon>
        <taxon>Lindgomycetaceae</taxon>
        <taxon>Clohesyomyces</taxon>
    </lineage>
</organism>
<feature type="compositionally biased region" description="Basic residues" evidence="1">
    <location>
        <begin position="95"/>
        <end position="122"/>
    </location>
</feature>
<dbReference type="Pfam" id="PF00004">
    <property type="entry name" value="AAA"/>
    <property type="match status" value="1"/>
</dbReference>
<dbReference type="Pfam" id="PF22942">
    <property type="entry name" value="DUF7025"/>
    <property type="match status" value="1"/>
</dbReference>
<feature type="compositionally biased region" description="Basic residues" evidence="1">
    <location>
        <begin position="33"/>
        <end position="42"/>
    </location>
</feature>
<dbReference type="EMBL" id="MCFA01000006">
    <property type="protein sequence ID" value="ORY18644.1"/>
    <property type="molecule type" value="Genomic_DNA"/>
</dbReference>
<feature type="region of interest" description="Disordered" evidence="1">
    <location>
        <begin position="207"/>
        <end position="230"/>
    </location>
</feature>
<dbReference type="PANTHER" id="PTHR46411">
    <property type="entry name" value="FAMILY ATPASE, PUTATIVE-RELATED"/>
    <property type="match status" value="1"/>
</dbReference>
<proteinExistence type="predicted"/>
<dbReference type="GO" id="GO:0016887">
    <property type="term" value="F:ATP hydrolysis activity"/>
    <property type="evidence" value="ECO:0007669"/>
    <property type="project" value="InterPro"/>
</dbReference>
<dbReference type="OrthoDB" id="10042665at2759"/>
<evidence type="ECO:0000313" key="4">
    <source>
        <dbReference type="Proteomes" id="UP000193144"/>
    </source>
</evidence>
<dbReference type="InterPro" id="IPR003959">
    <property type="entry name" value="ATPase_AAA_core"/>
</dbReference>
<protein>
    <recommendedName>
        <fullName evidence="2">AAA+ ATPase domain-containing protein</fullName>
    </recommendedName>
</protein>
<dbReference type="InterPro" id="IPR054289">
    <property type="entry name" value="DUF7025"/>
</dbReference>
<feature type="compositionally biased region" description="Acidic residues" evidence="1">
    <location>
        <begin position="127"/>
        <end position="145"/>
    </location>
</feature>
<accession>A0A1Y2A841</accession>
<feature type="compositionally biased region" description="Acidic residues" evidence="1">
    <location>
        <begin position="82"/>
        <end position="91"/>
    </location>
</feature>
<dbReference type="SUPFAM" id="SSF52540">
    <property type="entry name" value="P-loop containing nucleoside triphosphate hydrolases"/>
    <property type="match status" value="1"/>
</dbReference>
<gene>
    <name evidence="3" type="ORF">BCR34DRAFT_596219</name>
</gene>
<dbReference type="PANTHER" id="PTHR46411:SF1">
    <property type="entry name" value="FAMILY ATPASE, PUTATIVE (AFU_ORTHOLOGUE AFUA_7G05752)-RELATED"/>
    <property type="match status" value="1"/>
</dbReference>
<feature type="region of interest" description="Disordered" evidence="1">
    <location>
        <begin position="540"/>
        <end position="583"/>
    </location>
</feature>
<dbReference type="STRING" id="1231657.A0A1Y2A841"/>
<evidence type="ECO:0000259" key="2">
    <source>
        <dbReference type="SMART" id="SM00382"/>
    </source>
</evidence>
<feature type="compositionally biased region" description="Basic residues" evidence="1">
    <location>
        <begin position="213"/>
        <end position="228"/>
    </location>
</feature>
<dbReference type="AlphaFoldDB" id="A0A1Y2A841"/>
<feature type="compositionally biased region" description="Basic and acidic residues" evidence="1">
    <location>
        <begin position="1"/>
        <end position="12"/>
    </location>
</feature>
<dbReference type="GO" id="GO:0005524">
    <property type="term" value="F:ATP binding"/>
    <property type="evidence" value="ECO:0007669"/>
    <property type="project" value="InterPro"/>
</dbReference>
<dbReference type="CDD" id="cd19481">
    <property type="entry name" value="RecA-like_protease"/>
    <property type="match status" value="1"/>
</dbReference>
<reference evidence="3 4" key="1">
    <citation type="submission" date="2016-07" db="EMBL/GenBank/DDBJ databases">
        <title>Pervasive Adenine N6-methylation of Active Genes in Fungi.</title>
        <authorList>
            <consortium name="DOE Joint Genome Institute"/>
            <person name="Mondo S.J."/>
            <person name="Dannebaum R.O."/>
            <person name="Kuo R.C."/>
            <person name="Labutti K."/>
            <person name="Haridas S."/>
            <person name="Kuo A."/>
            <person name="Salamov A."/>
            <person name="Ahrendt S.R."/>
            <person name="Lipzen A."/>
            <person name="Sullivan W."/>
            <person name="Andreopoulos W.B."/>
            <person name="Clum A."/>
            <person name="Lindquist E."/>
            <person name="Daum C."/>
            <person name="Ramamoorthy G.K."/>
            <person name="Gryganskyi A."/>
            <person name="Culley D."/>
            <person name="Magnuson J.K."/>
            <person name="James T.Y."/>
            <person name="O'Malley M.A."/>
            <person name="Stajich J.E."/>
            <person name="Spatafora J.W."/>
            <person name="Visel A."/>
            <person name="Grigoriev I.V."/>
        </authorList>
    </citation>
    <scope>NUCLEOTIDE SEQUENCE [LARGE SCALE GENOMIC DNA]</scope>
    <source>
        <strain evidence="3 4">CBS 115471</strain>
    </source>
</reference>
<keyword evidence="4" id="KW-1185">Reference proteome</keyword>
<feature type="domain" description="AAA+ ATPase" evidence="2">
    <location>
        <begin position="709"/>
        <end position="834"/>
    </location>
</feature>
<feature type="compositionally biased region" description="Basic residues" evidence="1">
    <location>
        <begin position="149"/>
        <end position="158"/>
    </location>
</feature>
<dbReference type="Proteomes" id="UP000193144">
    <property type="component" value="Unassembled WGS sequence"/>
</dbReference>
<dbReference type="Gene3D" id="3.40.50.300">
    <property type="entry name" value="P-loop containing nucleotide triphosphate hydrolases"/>
    <property type="match status" value="1"/>
</dbReference>
<dbReference type="SMART" id="SM00382">
    <property type="entry name" value="AAA"/>
    <property type="match status" value="1"/>
</dbReference>
<evidence type="ECO:0000256" key="1">
    <source>
        <dbReference type="SAM" id="MobiDB-lite"/>
    </source>
</evidence>